<proteinExistence type="predicted"/>
<dbReference type="Proteomes" id="UP000474640">
    <property type="component" value="Unassembled WGS sequence"/>
</dbReference>
<feature type="signal peptide" evidence="1">
    <location>
        <begin position="1"/>
        <end position="17"/>
    </location>
</feature>
<organism evidence="2 3">
    <name type="scientific">Orbilia oligospora</name>
    <name type="common">Nematode-trapping fungus</name>
    <name type="synonym">Arthrobotrys oligospora</name>
    <dbReference type="NCBI Taxonomy" id="2813651"/>
    <lineage>
        <taxon>Eukaryota</taxon>
        <taxon>Fungi</taxon>
        <taxon>Dikarya</taxon>
        <taxon>Ascomycota</taxon>
        <taxon>Pezizomycotina</taxon>
        <taxon>Orbiliomycetes</taxon>
        <taxon>Orbiliales</taxon>
        <taxon>Orbiliaceae</taxon>
        <taxon>Orbilia</taxon>
    </lineage>
</organism>
<name>A0A7C8RN18_ORBOL</name>
<sequence length="206" mass="22606">MELQLATLALFALGAIAAPTVAPSQGFSPLELPTMSAYYSTNATTFPSRRMNNKFLVPTAASGSSTDVVLAFSDLPDRSFYWVPNSHNPVPPGPYLAQGTILYEVKFHTRAYNLTLDLTPWNGTETLYTPVILRDEYDVGTPYAHSAAFSKPGVAFLNDTSEFLGCRGDVPTDNTYTLNWQTNFAPGNQRRINYKCSPVIISIADH</sequence>
<reference evidence="2 3" key="1">
    <citation type="submission" date="2020-01" db="EMBL/GenBank/DDBJ databases">
        <authorList>
            <person name="Palmer J.M."/>
        </authorList>
    </citation>
    <scope>NUCLEOTIDE SEQUENCE [LARGE SCALE GENOMIC DNA]</scope>
    <source>
        <strain evidence="2 3">TWF970</strain>
    </source>
</reference>
<dbReference type="AlphaFoldDB" id="A0A7C8RN18"/>
<keyword evidence="1" id="KW-0732">Signal</keyword>
<gene>
    <name evidence="2" type="ORF">TWF970_000034</name>
</gene>
<feature type="chain" id="PRO_5028944915" description="Ubiquitin 3 binding protein But2 C-terminal domain-containing protein" evidence="1">
    <location>
        <begin position="18"/>
        <end position="206"/>
    </location>
</feature>
<evidence type="ECO:0000256" key="1">
    <source>
        <dbReference type="SAM" id="SignalP"/>
    </source>
</evidence>
<dbReference type="OrthoDB" id="5336588at2759"/>
<comment type="caution">
    <text evidence="2">The sequence shown here is derived from an EMBL/GenBank/DDBJ whole genome shotgun (WGS) entry which is preliminary data.</text>
</comment>
<dbReference type="EMBL" id="JAABOJ010000001">
    <property type="protein sequence ID" value="KAF3290769.1"/>
    <property type="molecule type" value="Genomic_DNA"/>
</dbReference>
<evidence type="ECO:0008006" key="4">
    <source>
        <dbReference type="Google" id="ProtNLM"/>
    </source>
</evidence>
<protein>
    <recommendedName>
        <fullName evidence="4">Ubiquitin 3 binding protein But2 C-terminal domain-containing protein</fullName>
    </recommendedName>
</protein>
<accession>A0A7C8RN18</accession>
<evidence type="ECO:0000313" key="2">
    <source>
        <dbReference type="EMBL" id="KAF3290769.1"/>
    </source>
</evidence>
<evidence type="ECO:0000313" key="3">
    <source>
        <dbReference type="Proteomes" id="UP000474640"/>
    </source>
</evidence>